<dbReference type="Gene3D" id="4.10.70.10">
    <property type="entry name" value="Disintegrin domain"/>
    <property type="match status" value="1"/>
</dbReference>
<dbReference type="PANTHER" id="PTHR11905:SF122">
    <property type="entry name" value="DISINTEGRIN AND METALLOPROTEINASE DOMAIN-CONTAINING PROTEIN 9"/>
    <property type="match status" value="1"/>
</dbReference>
<reference evidence="6" key="3">
    <citation type="submission" date="2025-09" db="UniProtKB">
        <authorList>
            <consortium name="Ensembl"/>
        </authorList>
    </citation>
    <scope>IDENTIFICATION</scope>
</reference>
<dbReference type="InterPro" id="IPR036436">
    <property type="entry name" value="Disintegrin_dom_sf"/>
</dbReference>
<proteinExistence type="predicted"/>
<protein>
    <recommendedName>
        <fullName evidence="8">ADAM metallopeptidase domain 9</fullName>
    </recommendedName>
</protein>
<evidence type="ECO:0000256" key="3">
    <source>
        <dbReference type="PROSITE-ProRule" id="PRU00276"/>
    </source>
</evidence>
<dbReference type="Pfam" id="PF00200">
    <property type="entry name" value="Disintegrin"/>
    <property type="match status" value="1"/>
</dbReference>
<dbReference type="Pfam" id="PF01421">
    <property type="entry name" value="Reprolysin"/>
    <property type="match status" value="1"/>
</dbReference>
<dbReference type="SUPFAM" id="SSF57552">
    <property type="entry name" value="Blood coagulation inhibitor (disintegrin)"/>
    <property type="match status" value="1"/>
</dbReference>
<organism evidence="6 7">
    <name type="scientific">Strigops habroptila</name>
    <name type="common">Kakapo</name>
    <dbReference type="NCBI Taxonomy" id="2489341"/>
    <lineage>
        <taxon>Eukaryota</taxon>
        <taxon>Metazoa</taxon>
        <taxon>Chordata</taxon>
        <taxon>Craniata</taxon>
        <taxon>Vertebrata</taxon>
        <taxon>Euteleostomi</taxon>
        <taxon>Archelosauria</taxon>
        <taxon>Archosauria</taxon>
        <taxon>Dinosauria</taxon>
        <taxon>Saurischia</taxon>
        <taxon>Theropoda</taxon>
        <taxon>Coelurosauria</taxon>
        <taxon>Aves</taxon>
        <taxon>Neognathae</taxon>
        <taxon>Neoaves</taxon>
        <taxon>Telluraves</taxon>
        <taxon>Australaves</taxon>
        <taxon>Psittaciformes</taxon>
        <taxon>Psittacidae</taxon>
        <taxon>Strigops</taxon>
    </lineage>
</organism>
<dbReference type="InterPro" id="IPR001762">
    <property type="entry name" value="Disintegrin_dom"/>
</dbReference>
<dbReference type="InParanoid" id="A0A672TRT9"/>
<evidence type="ECO:0008006" key="8">
    <source>
        <dbReference type="Google" id="ProtNLM"/>
    </source>
</evidence>
<reference evidence="6" key="2">
    <citation type="submission" date="2025-08" db="UniProtKB">
        <authorList>
            <consortium name="Ensembl"/>
        </authorList>
    </citation>
    <scope>IDENTIFICATION</scope>
</reference>
<evidence type="ECO:0000313" key="6">
    <source>
        <dbReference type="Ensembl" id="ENSSHBP00005004748.1"/>
    </source>
</evidence>
<dbReference type="PROSITE" id="PS00427">
    <property type="entry name" value="DISINTEGRIN_1"/>
    <property type="match status" value="1"/>
</dbReference>
<reference evidence="6 7" key="1">
    <citation type="submission" date="2019-11" db="EMBL/GenBank/DDBJ databases">
        <title>Strigops habroptila (kakapo) genome, bStrHab1, primary haplotype, v2.</title>
        <authorList>
            <person name="Jarvis E.D."/>
            <person name="Howard J."/>
            <person name="Rhie A."/>
            <person name="Phillippy A."/>
            <person name="Korlach J."/>
            <person name="Digby A."/>
            <person name="Iorns D."/>
            <person name="Eason D."/>
            <person name="Robertson B."/>
            <person name="Raemaekers T."/>
            <person name="Howe K."/>
            <person name="Lewin H."/>
            <person name="Damas J."/>
            <person name="Hastie A."/>
            <person name="Tracey A."/>
            <person name="Chow W."/>
            <person name="Fedrigo O."/>
        </authorList>
    </citation>
    <scope>NUCLEOTIDE SEQUENCE [LARGE SCALE GENOMIC DNA]</scope>
</reference>
<dbReference type="GO" id="GO:0006508">
    <property type="term" value="P:proteolysis"/>
    <property type="evidence" value="ECO:0007669"/>
    <property type="project" value="InterPro"/>
</dbReference>
<comment type="caution">
    <text evidence="3">Lacks conserved residue(s) required for the propagation of feature annotation.</text>
</comment>
<name>A0A672TRT9_STRHB</name>
<dbReference type="InterPro" id="IPR024079">
    <property type="entry name" value="MetalloPept_cat_dom_sf"/>
</dbReference>
<evidence type="ECO:0000256" key="1">
    <source>
        <dbReference type="ARBA" id="ARBA00023157"/>
    </source>
</evidence>
<keyword evidence="1 2" id="KW-1015">Disulfide bond</keyword>
<dbReference type="Proteomes" id="UP000472266">
    <property type="component" value="Chromosome 6"/>
</dbReference>
<dbReference type="FunFam" id="4.10.70.10:FF:000001">
    <property type="entry name" value="Disintegrin and metalloproteinase domain-containing protein 22"/>
    <property type="match status" value="1"/>
</dbReference>
<sequence>MKGKIQVMHIKRLQKKDIFVWKQTHCYYHGTVEGIADSVLALSTCDGLRGILYIGGKWYGMEPLNTSSTFEHVFYQLEDMQDIPFQCGVLNSSLHHEEMFVKQPVKYTFVPNSTSSREKLLRKKRAVLPQKSYVELFVVVDNNRVMTSSNMYGALNIQIVLVGLEIWTDTNHISVMEGSAGDVLSRFVSWRQKDLLKRSRNDVAHLIIGSRNFSTCSADDFENLILNGGGNCLRNPPKTSNVYKEPVCGNNVVDSNEECDCGKPEECTNPCCDAATCKLTPGSQCAQGLCCKNCKFKVAGAECRSKMDFCDLPEYCNGSDAYCPEDVYIMNGYPCSNMKAYCYYGVCQSFDSQCESIYGKGARKAPDACFERANIKGDRFGNCGMKGGVYKKCPVQHSLCGKLQCTSVSLQNLPAWSVVNNASGVLCWSSDFDLGSDVPDPAQVHDGTACGEKKVG</sequence>
<accession>A0A672TRT9</accession>
<keyword evidence="7" id="KW-1185">Reference proteome</keyword>
<dbReference type="PROSITE" id="PS50215">
    <property type="entry name" value="ADAM_MEPRO"/>
    <property type="match status" value="1"/>
</dbReference>
<dbReference type="GeneTree" id="ENSGT00940000166847"/>
<evidence type="ECO:0000259" key="4">
    <source>
        <dbReference type="PROSITE" id="PS50214"/>
    </source>
</evidence>
<dbReference type="SMART" id="SM00608">
    <property type="entry name" value="ACR"/>
    <property type="match status" value="1"/>
</dbReference>
<dbReference type="Pfam" id="PF08516">
    <property type="entry name" value="ADAM_CR"/>
    <property type="match status" value="1"/>
</dbReference>
<feature type="disulfide bond" evidence="2">
    <location>
        <begin position="303"/>
        <end position="323"/>
    </location>
</feature>
<dbReference type="PROSITE" id="PS50214">
    <property type="entry name" value="DISINTEGRIN_2"/>
    <property type="match status" value="1"/>
</dbReference>
<dbReference type="AlphaFoldDB" id="A0A672TRT9"/>
<dbReference type="InterPro" id="IPR001590">
    <property type="entry name" value="Peptidase_M12B"/>
</dbReference>
<dbReference type="Ensembl" id="ENSSHBT00005005769.1">
    <property type="protein sequence ID" value="ENSSHBP00005004748.1"/>
    <property type="gene ID" value="ENSSHBG00005004196.1"/>
</dbReference>
<dbReference type="PRINTS" id="PR00289">
    <property type="entry name" value="DISINTEGRIN"/>
</dbReference>
<dbReference type="SUPFAM" id="SSF55486">
    <property type="entry name" value="Metalloproteases ('zincins'), catalytic domain"/>
    <property type="match status" value="1"/>
</dbReference>
<dbReference type="SMART" id="SM00050">
    <property type="entry name" value="DISIN"/>
    <property type="match status" value="1"/>
</dbReference>
<evidence type="ECO:0000313" key="7">
    <source>
        <dbReference type="Proteomes" id="UP000472266"/>
    </source>
</evidence>
<evidence type="ECO:0000256" key="2">
    <source>
        <dbReference type="PROSITE-ProRule" id="PRU00068"/>
    </source>
</evidence>
<dbReference type="GO" id="GO:0005886">
    <property type="term" value="C:plasma membrane"/>
    <property type="evidence" value="ECO:0007669"/>
    <property type="project" value="TreeGrafter"/>
</dbReference>
<dbReference type="InterPro" id="IPR006586">
    <property type="entry name" value="ADAM_Cys-rich"/>
</dbReference>
<dbReference type="InterPro" id="IPR018358">
    <property type="entry name" value="Disintegrin_CS"/>
</dbReference>
<feature type="domain" description="Peptidase M12B" evidence="5">
    <location>
        <begin position="145"/>
        <end position="232"/>
    </location>
</feature>
<feature type="domain" description="Disintegrin" evidence="4">
    <location>
        <begin position="245"/>
        <end position="331"/>
    </location>
</feature>
<dbReference type="PANTHER" id="PTHR11905">
    <property type="entry name" value="ADAM A DISINTEGRIN AND METALLOPROTEASE DOMAIN"/>
    <property type="match status" value="1"/>
</dbReference>
<dbReference type="Gene3D" id="3.40.390.10">
    <property type="entry name" value="Collagenase (Catalytic Domain)"/>
    <property type="match status" value="1"/>
</dbReference>
<dbReference type="GO" id="GO:0004222">
    <property type="term" value="F:metalloendopeptidase activity"/>
    <property type="evidence" value="ECO:0007669"/>
    <property type="project" value="InterPro"/>
</dbReference>
<dbReference type="OMA" id="CENTPSK"/>
<evidence type="ECO:0000259" key="5">
    <source>
        <dbReference type="PROSITE" id="PS50215"/>
    </source>
</evidence>